<dbReference type="GO" id="GO:0016491">
    <property type="term" value="F:oxidoreductase activity"/>
    <property type="evidence" value="ECO:0007669"/>
    <property type="project" value="UniProtKB-KW"/>
</dbReference>
<dbReference type="Gene3D" id="3.40.109.10">
    <property type="entry name" value="NADH Oxidase"/>
    <property type="match status" value="1"/>
</dbReference>
<comment type="caution">
    <text evidence="4">The sequence shown here is derived from an EMBL/GenBank/DDBJ whole genome shotgun (WGS) entry which is preliminary data.</text>
</comment>
<dbReference type="EMBL" id="BNJK01000001">
    <property type="protein sequence ID" value="GHO95129.1"/>
    <property type="molecule type" value="Genomic_DNA"/>
</dbReference>
<feature type="domain" description="Nitroreductase" evidence="3">
    <location>
        <begin position="14"/>
        <end position="194"/>
    </location>
</feature>
<dbReference type="PANTHER" id="PTHR43673:SF10">
    <property type="entry name" value="NADH DEHYDROGENASE_NAD(P)H NITROREDUCTASE XCC3605-RELATED"/>
    <property type="match status" value="1"/>
</dbReference>
<gene>
    <name evidence="4" type="ORF">KSF_051770</name>
</gene>
<evidence type="ECO:0000313" key="5">
    <source>
        <dbReference type="Proteomes" id="UP000597444"/>
    </source>
</evidence>
<name>A0A8J3IGM9_9CHLR</name>
<keyword evidence="5" id="KW-1185">Reference proteome</keyword>
<dbReference type="Proteomes" id="UP000597444">
    <property type="component" value="Unassembled WGS sequence"/>
</dbReference>
<evidence type="ECO:0000256" key="2">
    <source>
        <dbReference type="ARBA" id="ARBA00023002"/>
    </source>
</evidence>
<accession>A0A8J3IGM9</accession>
<evidence type="ECO:0000256" key="1">
    <source>
        <dbReference type="ARBA" id="ARBA00007118"/>
    </source>
</evidence>
<keyword evidence="2" id="KW-0560">Oxidoreductase</keyword>
<reference evidence="4" key="1">
    <citation type="submission" date="2020-10" db="EMBL/GenBank/DDBJ databases">
        <title>Taxonomic study of unclassified bacteria belonging to the class Ktedonobacteria.</title>
        <authorList>
            <person name="Yabe S."/>
            <person name="Wang C.M."/>
            <person name="Zheng Y."/>
            <person name="Sakai Y."/>
            <person name="Cavaletti L."/>
            <person name="Monciardini P."/>
            <person name="Donadio S."/>
        </authorList>
    </citation>
    <scope>NUCLEOTIDE SEQUENCE</scope>
    <source>
        <strain evidence="4">ID150040</strain>
    </source>
</reference>
<proteinExistence type="inferred from homology"/>
<dbReference type="Pfam" id="PF00881">
    <property type="entry name" value="Nitroreductase"/>
    <property type="match status" value="1"/>
</dbReference>
<dbReference type="InterPro" id="IPR029479">
    <property type="entry name" value="Nitroreductase"/>
</dbReference>
<sequence length="218" mass="24464">MQLQNLTPDQLLTTTRSVRKRLDFSRPVEMDVIRECLEIALQAPSGSNAQQWHFIVLTDAEKRKALGAIYKRAFTIYRKDADAANAKRYGNNPQRMEIQKRIVDSSTYLADHMHEAPIHLIPCMRGRYENAKTVGQAGAWGSILPATWSFMLAARARGLGGAWTTLHLMFEQEAAEVLGIPFDKITQAALIPVAYTQGTDFKPASREPLDSVLHINGW</sequence>
<dbReference type="AlphaFoldDB" id="A0A8J3IGM9"/>
<dbReference type="PANTHER" id="PTHR43673">
    <property type="entry name" value="NAD(P)H NITROREDUCTASE YDGI-RELATED"/>
    <property type="match status" value="1"/>
</dbReference>
<protein>
    <submittedName>
        <fullName evidence="4">Putative oxidoreductase</fullName>
    </submittedName>
</protein>
<comment type="similarity">
    <text evidence="1">Belongs to the nitroreductase family.</text>
</comment>
<organism evidence="4 5">
    <name type="scientific">Reticulibacter mediterranei</name>
    <dbReference type="NCBI Taxonomy" id="2778369"/>
    <lineage>
        <taxon>Bacteria</taxon>
        <taxon>Bacillati</taxon>
        <taxon>Chloroflexota</taxon>
        <taxon>Ktedonobacteria</taxon>
        <taxon>Ktedonobacterales</taxon>
        <taxon>Reticulibacteraceae</taxon>
        <taxon>Reticulibacter</taxon>
    </lineage>
</organism>
<dbReference type="CDD" id="cd02062">
    <property type="entry name" value="Nitro_FMN_reductase"/>
    <property type="match status" value="1"/>
</dbReference>
<dbReference type="InterPro" id="IPR000415">
    <property type="entry name" value="Nitroreductase-like"/>
</dbReference>
<dbReference type="SUPFAM" id="SSF55469">
    <property type="entry name" value="FMN-dependent nitroreductase-like"/>
    <property type="match status" value="1"/>
</dbReference>
<dbReference type="RefSeq" id="WP_220205828.1">
    <property type="nucleotide sequence ID" value="NZ_BNJK01000001.1"/>
</dbReference>
<evidence type="ECO:0000259" key="3">
    <source>
        <dbReference type="Pfam" id="PF00881"/>
    </source>
</evidence>
<evidence type="ECO:0000313" key="4">
    <source>
        <dbReference type="EMBL" id="GHO95129.1"/>
    </source>
</evidence>